<proteinExistence type="predicted"/>
<organism evidence="5 6">
    <name type="scientific">Caerostris darwini</name>
    <dbReference type="NCBI Taxonomy" id="1538125"/>
    <lineage>
        <taxon>Eukaryota</taxon>
        <taxon>Metazoa</taxon>
        <taxon>Ecdysozoa</taxon>
        <taxon>Arthropoda</taxon>
        <taxon>Chelicerata</taxon>
        <taxon>Arachnida</taxon>
        <taxon>Araneae</taxon>
        <taxon>Araneomorphae</taxon>
        <taxon>Entelegynae</taxon>
        <taxon>Araneoidea</taxon>
        <taxon>Araneidae</taxon>
        <taxon>Caerostris</taxon>
    </lineage>
</organism>
<evidence type="ECO:0000313" key="5">
    <source>
        <dbReference type="EMBL" id="GIX87514.1"/>
    </source>
</evidence>
<sequence>MNKFYFNVLQRSRSFIERISYRTYGISAEDLEKIKKFKEEKEKISNDPNRSAKILKDEFSRYKKGVFRPPEPKVPKYSEYVVIGGGIMGSSIAYAMKNRAPDSFEVMVIERDPKYTRSSSALSVGGIRQQFSLEENVKLSLYSADFLRNVKQHLSVLDDDPPDIQFQPQGYLFLATEAGVDQMIKSHKIQRELGAKIELLKPVHLKQKFPWLNVDGIELGSYGFENEGWFDPWALLSAFKKKACSLGATYVNGEVIGFEFENHSQVRGEEALPLLQANYLYLKDELGDIHCVEFGYLVIAAGPFSAEIARLLHIGEGSGLLKVPIPVEPRKRYVYVISCEDGPGIDMPLVIDPSGAYARREGLGGKYICGRSPAPHEEPDVSNLEVDYNFFDNSVWPPLCHRIPAFNSIKVSSAWAGYYDYNTFDQNVIFGPHPYYNNVFFATGFSGHGIQMAPAIGRSMMELLIDKCYVTIDLQRFHLNRIFHDTPLHEQNIV</sequence>
<dbReference type="FunFam" id="3.30.9.10:FF:000026">
    <property type="entry name" value="FAD-dependent oxidoreductase domain-containing protein 1"/>
    <property type="match status" value="1"/>
</dbReference>
<dbReference type="Gene3D" id="3.50.50.60">
    <property type="entry name" value="FAD/NAD(P)-binding domain"/>
    <property type="match status" value="1"/>
</dbReference>
<evidence type="ECO:0000259" key="4">
    <source>
        <dbReference type="Pfam" id="PF01266"/>
    </source>
</evidence>
<dbReference type="GO" id="GO:0032981">
    <property type="term" value="P:mitochondrial respiratory chain complex I assembly"/>
    <property type="evidence" value="ECO:0007669"/>
    <property type="project" value="TreeGrafter"/>
</dbReference>
<comment type="function">
    <text evidence="3">Required for the assembly of the mitochondrial membrane respiratory chain NADH dehydrogenase (Complex I). Involved in mid-late stages of complex I assembly.</text>
</comment>
<dbReference type="InterPro" id="IPR006076">
    <property type="entry name" value="FAD-dep_OxRdtase"/>
</dbReference>
<dbReference type="Proteomes" id="UP001054837">
    <property type="component" value="Unassembled WGS sequence"/>
</dbReference>
<reference evidence="5 6" key="1">
    <citation type="submission" date="2021-06" db="EMBL/GenBank/DDBJ databases">
        <title>Caerostris darwini draft genome.</title>
        <authorList>
            <person name="Kono N."/>
            <person name="Arakawa K."/>
        </authorList>
    </citation>
    <scope>NUCLEOTIDE SEQUENCE [LARGE SCALE GENOMIC DNA]</scope>
</reference>
<dbReference type="GO" id="GO:0005739">
    <property type="term" value="C:mitochondrion"/>
    <property type="evidence" value="ECO:0007669"/>
    <property type="project" value="GOC"/>
</dbReference>
<keyword evidence="1" id="KW-0560">Oxidoreductase</keyword>
<keyword evidence="6" id="KW-1185">Reference proteome</keyword>
<dbReference type="PANTHER" id="PTHR13847:SF287">
    <property type="entry name" value="FAD-DEPENDENT OXIDOREDUCTASE DOMAIN-CONTAINING PROTEIN 1"/>
    <property type="match status" value="1"/>
</dbReference>
<gene>
    <name evidence="5" type="primary">foxred1</name>
    <name evidence="5" type="ORF">CDAR_549701</name>
</gene>
<evidence type="ECO:0000256" key="2">
    <source>
        <dbReference type="ARBA" id="ARBA00039785"/>
    </source>
</evidence>
<dbReference type="AlphaFoldDB" id="A0AAV4NSY5"/>
<feature type="domain" description="FAD dependent oxidoreductase" evidence="4">
    <location>
        <begin position="80"/>
        <end position="462"/>
    </location>
</feature>
<dbReference type="Gene3D" id="3.30.9.10">
    <property type="entry name" value="D-Amino Acid Oxidase, subunit A, domain 2"/>
    <property type="match status" value="1"/>
</dbReference>
<dbReference type="EMBL" id="BPLQ01002010">
    <property type="protein sequence ID" value="GIX87514.1"/>
    <property type="molecule type" value="Genomic_DNA"/>
</dbReference>
<evidence type="ECO:0000256" key="1">
    <source>
        <dbReference type="ARBA" id="ARBA00023002"/>
    </source>
</evidence>
<dbReference type="GO" id="GO:0016491">
    <property type="term" value="F:oxidoreductase activity"/>
    <property type="evidence" value="ECO:0007669"/>
    <property type="project" value="UniProtKB-KW"/>
</dbReference>
<dbReference type="PANTHER" id="PTHR13847">
    <property type="entry name" value="SARCOSINE DEHYDROGENASE-RELATED"/>
    <property type="match status" value="1"/>
</dbReference>
<comment type="caution">
    <text evidence="5">The sequence shown here is derived from an EMBL/GenBank/DDBJ whole genome shotgun (WGS) entry which is preliminary data.</text>
</comment>
<evidence type="ECO:0000313" key="6">
    <source>
        <dbReference type="Proteomes" id="UP001054837"/>
    </source>
</evidence>
<dbReference type="SUPFAM" id="SSF51905">
    <property type="entry name" value="FAD/NAD(P)-binding domain"/>
    <property type="match status" value="1"/>
</dbReference>
<dbReference type="Pfam" id="PF01266">
    <property type="entry name" value="DAO"/>
    <property type="match status" value="1"/>
</dbReference>
<evidence type="ECO:0000256" key="3">
    <source>
        <dbReference type="ARBA" id="ARBA00046185"/>
    </source>
</evidence>
<dbReference type="InterPro" id="IPR036188">
    <property type="entry name" value="FAD/NAD-bd_sf"/>
</dbReference>
<protein>
    <recommendedName>
        <fullName evidence="2">FAD-dependent oxidoreductase domain-containing protein 1</fullName>
    </recommendedName>
</protein>
<accession>A0AAV4NSY5</accession>
<name>A0AAV4NSY5_9ARAC</name>